<reference evidence="2" key="2">
    <citation type="submission" date="2020-09" db="EMBL/GenBank/DDBJ databases">
        <authorList>
            <person name="Sun Q."/>
            <person name="Zhou Y."/>
        </authorList>
    </citation>
    <scope>NUCLEOTIDE SEQUENCE</scope>
    <source>
        <strain evidence="2">CGMCC 1.15330</strain>
    </source>
</reference>
<dbReference type="RefSeq" id="WP_188660290.1">
    <property type="nucleotide sequence ID" value="NZ_BMIH01000005.1"/>
</dbReference>
<evidence type="ECO:0000259" key="1">
    <source>
        <dbReference type="PROSITE" id="PS50801"/>
    </source>
</evidence>
<dbReference type="Pfam" id="PF13466">
    <property type="entry name" value="STAS_2"/>
    <property type="match status" value="1"/>
</dbReference>
<proteinExistence type="predicted"/>
<sequence length="97" mass="9925">MPSTRTNAVVRTMGVIDRDAVALLIPELREAVAAGAVRVDGAAIEQIGQAGLQLLLSARRSADAVAAAFEIVAPSRSLCRAAMIAGLSEALSLPDAD</sequence>
<name>A0A916TDM8_9SPHN</name>
<dbReference type="InterPro" id="IPR058548">
    <property type="entry name" value="MlaB-like_STAS"/>
</dbReference>
<dbReference type="InterPro" id="IPR002645">
    <property type="entry name" value="STAS_dom"/>
</dbReference>
<gene>
    <name evidence="2" type="ORF">GCM10011380_32400</name>
</gene>
<feature type="domain" description="STAS" evidence="1">
    <location>
        <begin position="1"/>
        <end position="97"/>
    </location>
</feature>
<reference evidence="2" key="1">
    <citation type="journal article" date="2014" name="Int. J. Syst. Evol. Microbiol.">
        <title>Complete genome sequence of Corynebacterium casei LMG S-19264T (=DSM 44701T), isolated from a smear-ripened cheese.</title>
        <authorList>
            <consortium name="US DOE Joint Genome Institute (JGI-PGF)"/>
            <person name="Walter F."/>
            <person name="Albersmeier A."/>
            <person name="Kalinowski J."/>
            <person name="Ruckert C."/>
        </authorList>
    </citation>
    <scope>NUCLEOTIDE SEQUENCE</scope>
    <source>
        <strain evidence="2">CGMCC 1.15330</strain>
    </source>
</reference>
<organism evidence="2 3">
    <name type="scientific">Sphingomonas metalli</name>
    <dbReference type="NCBI Taxonomy" id="1779358"/>
    <lineage>
        <taxon>Bacteria</taxon>
        <taxon>Pseudomonadati</taxon>
        <taxon>Pseudomonadota</taxon>
        <taxon>Alphaproteobacteria</taxon>
        <taxon>Sphingomonadales</taxon>
        <taxon>Sphingomonadaceae</taxon>
        <taxon>Sphingomonas</taxon>
    </lineage>
</organism>
<dbReference type="AlphaFoldDB" id="A0A916TDM8"/>
<dbReference type="InterPro" id="IPR036513">
    <property type="entry name" value="STAS_dom_sf"/>
</dbReference>
<accession>A0A916TDM8</accession>
<dbReference type="Gene3D" id="3.30.750.24">
    <property type="entry name" value="STAS domain"/>
    <property type="match status" value="1"/>
</dbReference>
<dbReference type="PROSITE" id="PS50801">
    <property type="entry name" value="STAS"/>
    <property type="match status" value="1"/>
</dbReference>
<dbReference type="Proteomes" id="UP000623067">
    <property type="component" value="Unassembled WGS sequence"/>
</dbReference>
<dbReference type="SUPFAM" id="SSF52091">
    <property type="entry name" value="SpoIIaa-like"/>
    <property type="match status" value="1"/>
</dbReference>
<dbReference type="EMBL" id="BMIH01000005">
    <property type="protein sequence ID" value="GGB40455.1"/>
    <property type="molecule type" value="Genomic_DNA"/>
</dbReference>
<keyword evidence="3" id="KW-1185">Reference proteome</keyword>
<evidence type="ECO:0000313" key="2">
    <source>
        <dbReference type="EMBL" id="GGB40455.1"/>
    </source>
</evidence>
<comment type="caution">
    <text evidence="2">The sequence shown here is derived from an EMBL/GenBank/DDBJ whole genome shotgun (WGS) entry which is preliminary data.</text>
</comment>
<evidence type="ECO:0000313" key="3">
    <source>
        <dbReference type="Proteomes" id="UP000623067"/>
    </source>
</evidence>
<protein>
    <recommendedName>
        <fullName evidence="1">STAS domain-containing protein</fullName>
    </recommendedName>
</protein>